<dbReference type="FunFam" id="3.30.420.10:FF:000032">
    <property type="entry name" value="Retrovirus-related Pol polyprotein from transposon 297-like Protein"/>
    <property type="match status" value="1"/>
</dbReference>
<organism evidence="13">
    <name type="scientific">Ixodes ricinus</name>
    <name type="common">Common tick</name>
    <name type="synonym">Acarus ricinus</name>
    <dbReference type="NCBI Taxonomy" id="34613"/>
    <lineage>
        <taxon>Eukaryota</taxon>
        <taxon>Metazoa</taxon>
        <taxon>Ecdysozoa</taxon>
        <taxon>Arthropoda</taxon>
        <taxon>Chelicerata</taxon>
        <taxon>Arachnida</taxon>
        <taxon>Acari</taxon>
        <taxon>Parasitiformes</taxon>
        <taxon>Ixodida</taxon>
        <taxon>Ixodoidea</taxon>
        <taxon>Ixodidae</taxon>
        <taxon>Ixodinae</taxon>
        <taxon>Ixodes</taxon>
    </lineage>
</organism>
<dbReference type="Gene3D" id="1.10.340.70">
    <property type="match status" value="1"/>
</dbReference>
<keyword evidence="6" id="KW-0255">Endonuclease</keyword>
<dbReference type="InterPro" id="IPR000477">
    <property type="entry name" value="RT_dom"/>
</dbReference>
<dbReference type="GO" id="GO:0003964">
    <property type="term" value="F:RNA-directed DNA polymerase activity"/>
    <property type="evidence" value="ECO:0007669"/>
    <property type="project" value="UniProtKB-KW"/>
</dbReference>
<keyword evidence="7" id="KW-0378">Hydrolase</keyword>
<keyword evidence="8" id="KW-0695">RNA-directed DNA polymerase</keyword>
<accession>A0A147BM81</accession>
<dbReference type="Pfam" id="PF17921">
    <property type="entry name" value="Integrase_H2C2"/>
    <property type="match status" value="1"/>
</dbReference>
<feature type="domain" description="Peptidase A2" evidence="10">
    <location>
        <begin position="39"/>
        <end position="112"/>
    </location>
</feature>
<dbReference type="GO" id="GO:0004190">
    <property type="term" value="F:aspartic-type endopeptidase activity"/>
    <property type="evidence" value="ECO:0007669"/>
    <property type="project" value="InterPro"/>
</dbReference>
<keyword evidence="2" id="KW-0645">Protease</keyword>
<evidence type="ECO:0000256" key="4">
    <source>
        <dbReference type="ARBA" id="ARBA00022695"/>
    </source>
</evidence>
<keyword evidence="5" id="KW-0540">Nuclease</keyword>
<dbReference type="EMBL" id="GEGO01003506">
    <property type="protein sequence ID" value="JAR91898.1"/>
    <property type="molecule type" value="Transcribed_RNA"/>
</dbReference>
<dbReference type="FunFam" id="3.10.20.370:FF:000001">
    <property type="entry name" value="Retrovirus-related Pol polyprotein from transposon 17.6-like protein"/>
    <property type="match status" value="1"/>
</dbReference>
<evidence type="ECO:0000313" key="13">
    <source>
        <dbReference type="EMBL" id="JAR91898.1"/>
    </source>
</evidence>
<dbReference type="FunFam" id="3.30.70.270:FF:000020">
    <property type="entry name" value="Transposon Tf2-6 polyprotein-like Protein"/>
    <property type="match status" value="1"/>
</dbReference>
<evidence type="ECO:0000256" key="8">
    <source>
        <dbReference type="ARBA" id="ARBA00022918"/>
    </source>
</evidence>
<dbReference type="GO" id="GO:0015074">
    <property type="term" value="P:DNA integration"/>
    <property type="evidence" value="ECO:0007669"/>
    <property type="project" value="InterPro"/>
</dbReference>
<evidence type="ECO:0000256" key="2">
    <source>
        <dbReference type="ARBA" id="ARBA00022670"/>
    </source>
</evidence>
<dbReference type="SUPFAM" id="SSF56672">
    <property type="entry name" value="DNA/RNA polymerases"/>
    <property type="match status" value="1"/>
</dbReference>
<dbReference type="InterPro" id="IPR021109">
    <property type="entry name" value="Peptidase_aspartic_dom_sf"/>
</dbReference>
<evidence type="ECO:0000259" key="12">
    <source>
        <dbReference type="PROSITE" id="PS50994"/>
    </source>
</evidence>
<dbReference type="PROSITE" id="PS50994">
    <property type="entry name" value="INTEGRASE"/>
    <property type="match status" value="1"/>
</dbReference>
<dbReference type="Gene3D" id="3.10.10.10">
    <property type="entry name" value="HIV Type 1 Reverse Transcriptase, subunit A, domain 1"/>
    <property type="match status" value="1"/>
</dbReference>
<dbReference type="SUPFAM" id="SSF53098">
    <property type="entry name" value="Ribonuclease H-like"/>
    <property type="match status" value="1"/>
</dbReference>
<evidence type="ECO:0000259" key="10">
    <source>
        <dbReference type="PROSITE" id="PS50175"/>
    </source>
</evidence>
<dbReference type="InterPro" id="IPR001584">
    <property type="entry name" value="Integrase_cat-core"/>
</dbReference>
<dbReference type="PROSITE" id="PS50878">
    <property type="entry name" value="RT_POL"/>
    <property type="match status" value="1"/>
</dbReference>
<dbReference type="InterPro" id="IPR012337">
    <property type="entry name" value="RNaseH-like_sf"/>
</dbReference>
<keyword evidence="9" id="KW-0511">Multifunctional enzyme</keyword>
<dbReference type="CDD" id="cd09274">
    <property type="entry name" value="RNase_HI_RT_Ty3"/>
    <property type="match status" value="1"/>
</dbReference>
<evidence type="ECO:0000256" key="3">
    <source>
        <dbReference type="ARBA" id="ARBA00022679"/>
    </source>
</evidence>
<reference evidence="13" key="1">
    <citation type="journal article" date="2018" name="PLoS Negl. Trop. Dis.">
        <title>Sialome diversity of ticks revealed by RNAseq of single tick salivary glands.</title>
        <authorList>
            <person name="Perner J."/>
            <person name="Kropackova S."/>
            <person name="Kopacek P."/>
            <person name="Ribeiro J.M."/>
        </authorList>
    </citation>
    <scope>NUCLEOTIDE SEQUENCE</scope>
    <source>
        <strain evidence="13">Siblings of single egg batch collected in Ceske Budejovice</strain>
        <tissue evidence="13">Salivary glands</tissue>
    </source>
</reference>
<dbReference type="InterPro" id="IPR043502">
    <property type="entry name" value="DNA/RNA_pol_sf"/>
</dbReference>
<dbReference type="PANTHER" id="PTHR37984">
    <property type="entry name" value="PROTEIN CBG26694"/>
    <property type="match status" value="1"/>
</dbReference>
<dbReference type="SUPFAM" id="SSF50630">
    <property type="entry name" value="Acid proteases"/>
    <property type="match status" value="1"/>
</dbReference>
<dbReference type="PROSITE" id="PS50175">
    <property type="entry name" value="ASP_PROT_RETROV"/>
    <property type="match status" value="1"/>
</dbReference>
<keyword evidence="4" id="KW-0548">Nucleotidyltransferase</keyword>
<dbReference type="FunFam" id="3.10.10.10:FF:000007">
    <property type="entry name" value="Retrovirus-related Pol polyprotein from transposon 17.6-like Protein"/>
    <property type="match status" value="1"/>
</dbReference>
<name>A0A147BM81_IXORI</name>
<dbReference type="FunFam" id="2.40.70.10:FF:000130">
    <property type="entry name" value="Retrovirus-related Pol polyprotein from transposon opus-like Protein"/>
    <property type="match status" value="1"/>
</dbReference>
<dbReference type="PANTHER" id="PTHR37984:SF5">
    <property type="entry name" value="PROTEIN NYNRIN-LIKE"/>
    <property type="match status" value="1"/>
</dbReference>
<protein>
    <recommendedName>
        <fullName evidence="1">RNA-directed DNA polymerase</fullName>
        <ecNumber evidence="1">2.7.7.49</ecNumber>
    </recommendedName>
</protein>
<dbReference type="Pfam" id="PF00665">
    <property type="entry name" value="rve"/>
    <property type="match status" value="1"/>
</dbReference>
<evidence type="ECO:0000256" key="1">
    <source>
        <dbReference type="ARBA" id="ARBA00012493"/>
    </source>
</evidence>
<dbReference type="FunFam" id="3.30.70.270:FF:000164">
    <property type="match status" value="1"/>
</dbReference>
<dbReference type="GO" id="GO:0004519">
    <property type="term" value="F:endonuclease activity"/>
    <property type="evidence" value="ECO:0007669"/>
    <property type="project" value="UniProtKB-KW"/>
</dbReference>
<dbReference type="EC" id="2.7.7.49" evidence="1"/>
<dbReference type="InterPro" id="IPR041588">
    <property type="entry name" value="Integrase_H2C2"/>
</dbReference>
<evidence type="ECO:0000256" key="9">
    <source>
        <dbReference type="ARBA" id="ARBA00023268"/>
    </source>
</evidence>
<sequence length="1041" mass="116316">MLPAMFVAGKPDHRALAAAGAPGSRQSRLFYVVDCIAGHRFLVDTGAEVSVLSVTPAEKRRLSQTRPLRAVNSSSIPTYGQRSLTIDLGLRRTFRWVYIVADIRMAILGADFLSHFNLAVNMHSRRLVDATTRLSVNGIASSYVISEVRPAPPSSTFEDLLAKFPELTRTNSLDQPVRHSVTHHIVTTGPPTFARPRRLTGERLNVARREFDHMLQLGIVRPSASSWSSPLHLVPKAIAGDWRPCGDYRALNAHTVPDRYPLPHIQDFTTNLAGKSVFTRIDLVKAYHQIPVEPSDVAKTAITTPFGLFEYVRMPFGLRNAAQTFQRFINEVTRGLDFVFAYLDDLLVASSSTEEHDEHLRLLFDRLRSFGLVVNPGKCVFGVPTIDFLGHHITPDGITPLDDKVQAVRDFPQPTSLRKLREFLGLLNFHRRFIPDCARILQPVTDLLRTKKGPNSPVEWSDAAASAFSLAKKALVDATVLVDPRADAPLRLMTDASSVAVGAVLQQYDGGDWHPLAFFSQKMKPAETRYSTFGRELLAIFLSVKHFSHILEGNTFHVLTDHKPLTFAFIGNHTNYSAREIRHLGFISEFTVDIRHVQGSDNSASDALSRVAALSPLPVTVDFQAMAEAQREDPDLLAERQKESSLQLDDIPLPLCSSTITCDVSTGNPRPFVPLSFRKAVFDALHNPHHPGIRNTQRLVTARYVWPSINADVRRWSRCCLHCQRSKVTRHNITPLVRFPLPEARFDHIHLDLVGPLPPCQGFTYILTCVDRYTRWPEAIPISNITAETVAENFIMHWISRYGCPSTITTDRGRQFESALFTALTQLLGARHIHTTAYHPSANGMVERLHRQLKAALTAQDDRTHWLQHLPLVLLGIRCAFKPDLQCTSAELVYGTAPRLPGEFFTPLNEKALPSPCAYMNRLREAFHQLQPTPPRNPASRKVFMSQDLETCAHAFVRRDLVKRTLTPAYDGPFKVSARAAKTMTLDVKGKQEVITIDRIKPAFLDLPPAASSVISSPSHTGPGSSLQRKVRTVTWALPQL</sequence>
<dbReference type="Pfam" id="PF17919">
    <property type="entry name" value="RT_RNaseH_2"/>
    <property type="match status" value="1"/>
</dbReference>
<dbReference type="InterPro" id="IPR043128">
    <property type="entry name" value="Rev_trsase/Diguanyl_cyclase"/>
</dbReference>
<dbReference type="InterPro" id="IPR036397">
    <property type="entry name" value="RNaseH_sf"/>
</dbReference>
<dbReference type="InterPro" id="IPR041577">
    <property type="entry name" value="RT_RNaseH_2"/>
</dbReference>
<evidence type="ECO:0000256" key="7">
    <source>
        <dbReference type="ARBA" id="ARBA00022801"/>
    </source>
</evidence>
<evidence type="ECO:0000256" key="5">
    <source>
        <dbReference type="ARBA" id="ARBA00022722"/>
    </source>
</evidence>
<feature type="domain" description="Integrase catalytic" evidence="12">
    <location>
        <begin position="738"/>
        <end position="915"/>
    </location>
</feature>
<keyword evidence="3" id="KW-0808">Transferase</keyword>
<dbReference type="GO" id="GO:0003676">
    <property type="term" value="F:nucleic acid binding"/>
    <property type="evidence" value="ECO:0007669"/>
    <property type="project" value="InterPro"/>
</dbReference>
<dbReference type="Gene3D" id="3.30.420.10">
    <property type="entry name" value="Ribonuclease H-like superfamily/Ribonuclease H"/>
    <property type="match status" value="1"/>
</dbReference>
<evidence type="ECO:0000256" key="6">
    <source>
        <dbReference type="ARBA" id="ARBA00022759"/>
    </source>
</evidence>
<dbReference type="InterPro" id="IPR001995">
    <property type="entry name" value="Peptidase_A2_cat"/>
</dbReference>
<dbReference type="CDD" id="cd01647">
    <property type="entry name" value="RT_LTR"/>
    <property type="match status" value="1"/>
</dbReference>
<evidence type="ECO:0000259" key="11">
    <source>
        <dbReference type="PROSITE" id="PS50878"/>
    </source>
</evidence>
<dbReference type="GO" id="GO:0006508">
    <property type="term" value="P:proteolysis"/>
    <property type="evidence" value="ECO:0007669"/>
    <property type="project" value="UniProtKB-KW"/>
</dbReference>
<dbReference type="AlphaFoldDB" id="A0A147BM81"/>
<dbReference type="Gene3D" id="2.40.70.10">
    <property type="entry name" value="Acid Proteases"/>
    <property type="match status" value="1"/>
</dbReference>
<feature type="domain" description="Reverse transcriptase" evidence="11">
    <location>
        <begin position="215"/>
        <end position="393"/>
    </location>
</feature>
<dbReference type="GO" id="GO:0042575">
    <property type="term" value="C:DNA polymerase complex"/>
    <property type="evidence" value="ECO:0007669"/>
    <property type="project" value="UniProtKB-ARBA"/>
</dbReference>
<proteinExistence type="predicted"/>
<dbReference type="InterPro" id="IPR050951">
    <property type="entry name" value="Retrovirus_Pol_polyprotein"/>
</dbReference>
<dbReference type="Gene3D" id="3.30.70.270">
    <property type="match status" value="2"/>
</dbReference>
<dbReference type="Pfam" id="PF00078">
    <property type="entry name" value="RVT_1"/>
    <property type="match status" value="1"/>
</dbReference>